<dbReference type="GO" id="GO:0016787">
    <property type="term" value="F:hydrolase activity"/>
    <property type="evidence" value="ECO:0007669"/>
    <property type="project" value="UniProtKB-UniRule"/>
</dbReference>
<keyword evidence="4 5" id="KW-0067">ATP-binding</keyword>
<dbReference type="InterPro" id="IPR014016">
    <property type="entry name" value="UvrD-like_ATP-bd"/>
</dbReference>
<dbReference type="GO" id="GO:0000725">
    <property type="term" value="P:recombinational repair"/>
    <property type="evidence" value="ECO:0007669"/>
    <property type="project" value="TreeGrafter"/>
</dbReference>
<keyword evidence="3 5" id="KW-0347">Helicase</keyword>
<dbReference type="PROSITE" id="PS51198">
    <property type="entry name" value="UVRD_HELICASE_ATP_BIND"/>
    <property type="match status" value="1"/>
</dbReference>
<dbReference type="Gene3D" id="3.40.50.300">
    <property type="entry name" value="P-loop containing nucleotide triphosphate hydrolases"/>
    <property type="match status" value="3"/>
</dbReference>
<evidence type="ECO:0000313" key="8">
    <source>
        <dbReference type="Proteomes" id="UP000238916"/>
    </source>
</evidence>
<dbReference type="GO" id="GO:0005524">
    <property type="term" value="F:ATP binding"/>
    <property type="evidence" value="ECO:0007669"/>
    <property type="project" value="UniProtKB-UniRule"/>
</dbReference>
<proteinExistence type="predicted"/>
<dbReference type="InterPro" id="IPR000212">
    <property type="entry name" value="DNA_helicase_UvrD/REP"/>
</dbReference>
<dbReference type="Pfam" id="PF00580">
    <property type="entry name" value="UvrD-helicase"/>
    <property type="match status" value="1"/>
</dbReference>
<keyword evidence="1 5" id="KW-0547">Nucleotide-binding</keyword>
<evidence type="ECO:0000256" key="5">
    <source>
        <dbReference type="PROSITE-ProRule" id="PRU00560"/>
    </source>
</evidence>
<evidence type="ECO:0000256" key="1">
    <source>
        <dbReference type="ARBA" id="ARBA00022741"/>
    </source>
</evidence>
<dbReference type="PANTHER" id="PTHR11070">
    <property type="entry name" value="UVRD / RECB / PCRA DNA HELICASE FAMILY MEMBER"/>
    <property type="match status" value="1"/>
</dbReference>
<reference evidence="8" key="1">
    <citation type="submission" date="2018-02" db="EMBL/GenBank/DDBJ databases">
        <authorList>
            <person name="Hausmann B."/>
        </authorList>
    </citation>
    <scope>NUCLEOTIDE SEQUENCE [LARGE SCALE GENOMIC DNA]</scope>
    <source>
        <strain evidence="8">Peat soil MAG SbF1</strain>
    </source>
</reference>
<dbReference type="GO" id="GO:0005829">
    <property type="term" value="C:cytosol"/>
    <property type="evidence" value="ECO:0007669"/>
    <property type="project" value="TreeGrafter"/>
</dbReference>
<feature type="binding site" evidence="5">
    <location>
        <begin position="229"/>
        <end position="236"/>
    </location>
    <ligand>
        <name>ATP</name>
        <dbReference type="ChEBI" id="CHEBI:30616"/>
    </ligand>
</feature>
<evidence type="ECO:0000256" key="4">
    <source>
        <dbReference type="ARBA" id="ARBA00022840"/>
    </source>
</evidence>
<dbReference type="EMBL" id="OMOF01000432">
    <property type="protein sequence ID" value="SPF50715.1"/>
    <property type="molecule type" value="Genomic_DNA"/>
</dbReference>
<feature type="domain" description="UvrD-like helicase ATP-binding" evidence="6">
    <location>
        <begin position="208"/>
        <end position="590"/>
    </location>
</feature>
<organism evidence="7 8">
    <name type="scientific">Candidatus Desulfosporosinus infrequens</name>
    <dbReference type="NCBI Taxonomy" id="2043169"/>
    <lineage>
        <taxon>Bacteria</taxon>
        <taxon>Bacillati</taxon>
        <taxon>Bacillota</taxon>
        <taxon>Clostridia</taxon>
        <taxon>Eubacteriales</taxon>
        <taxon>Desulfitobacteriaceae</taxon>
        <taxon>Desulfosporosinus</taxon>
    </lineage>
</organism>
<dbReference type="Proteomes" id="UP000238916">
    <property type="component" value="Unassembled WGS sequence"/>
</dbReference>
<dbReference type="OrthoDB" id="9787585at2"/>
<evidence type="ECO:0000256" key="3">
    <source>
        <dbReference type="ARBA" id="ARBA00022806"/>
    </source>
</evidence>
<evidence type="ECO:0000313" key="7">
    <source>
        <dbReference type="EMBL" id="SPF50715.1"/>
    </source>
</evidence>
<gene>
    <name evidence="7" type="ORF">SBF1_4880002</name>
</gene>
<protein>
    <submittedName>
        <fullName evidence="7">DNA/RNA helicase, superfamily I</fullName>
    </submittedName>
</protein>
<dbReference type="GO" id="GO:0003677">
    <property type="term" value="F:DNA binding"/>
    <property type="evidence" value="ECO:0007669"/>
    <property type="project" value="InterPro"/>
</dbReference>
<keyword evidence="2 5" id="KW-0378">Hydrolase</keyword>
<dbReference type="GO" id="GO:0043138">
    <property type="term" value="F:3'-5' DNA helicase activity"/>
    <property type="evidence" value="ECO:0007669"/>
    <property type="project" value="TreeGrafter"/>
</dbReference>
<name>A0A2U3LFK0_9FIRM</name>
<dbReference type="Pfam" id="PF13538">
    <property type="entry name" value="UvrD_C_2"/>
    <property type="match status" value="1"/>
</dbReference>
<evidence type="ECO:0000256" key="2">
    <source>
        <dbReference type="ARBA" id="ARBA00022801"/>
    </source>
</evidence>
<dbReference type="AlphaFoldDB" id="A0A2U3LFK0"/>
<dbReference type="SUPFAM" id="SSF52540">
    <property type="entry name" value="P-loop containing nucleoside triphosphate hydrolases"/>
    <property type="match status" value="1"/>
</dbReference>
<dbReference type="InterPro" id="IPR027417">
    <property type="entry name" value="P-loop_NTPase"/>
</dbReference>
<sequence>MDIYHENYQEEIEYLCKTIAFITEEVEEEGENLAEKKSDLIAARKDMYENTIHVSSDFESLVDMNLYHSQINNQISGCNTNSQRIKKLKKMISSPYFGRFDFTDKGFSEKERIYIGLYNLMDRNTGQVYVYDWRAPISSIFYRYELGEAMYDSPIGISRGDVTLKRQYQIRNSKLKSFFDCSIRITDDILQEVLSHNTSAKMKNIIETIQKEQDVIIRDNDHGLVIVQGVAGSGKTSIAMHRIAFLLYEGIDSKLQSNDVMIVSPNSVFSHYISNVLPELGEENVRQSIFDDLVLDAFKGRFGEETRDMQLETLIISRTKTAGDQRRQSIDFKGSRMFKQILDRLLWYYAHRIIVFDDVYYNGTILATRQELKDRFLNNELGIPMAKQLKRIESRLLEKFRPLQKKRLDRLEKIVEKNKKHELEIRSFSRLLAIKQARAFRERIQKFSIVDYGQLYELLFNNPGLLVKLSQGLELPKNIEEIVSSTQQNLRSRKMHYEDYAPLLYLKLKIEGNDIFSEIKHVVIDEVQDYFPLQYEIFKLLYKNASYTVLGDIHQTIEKATDCSVYDDISEILNQQKTIKLSLNKGYRSTYEINTFTRKLLGEDGNKKYYSIERHGEEPLIRYQETFESMDKALIEEIAKYTAQGYESIAVICKTQEDAEKVYSRLRKSVQITQIKPQGGEVIKGVLVIPSYLAKGLEFDVVIVYDVSKENYSSDFDKQLLYIACTRALHRLVIYYKGDKSLLI</sequence>
<accession>A0A2U3LFK0</accession>
<dbReference type="PANTHER" id="PTHR11070:SF17">
    <property type="entry name" value="DNA HELICASE IV"/>
    <property type="match status" value="1"/>
</dbReference>
<evidence type="ECO:0000259" key="6">
    <source>
        <dbReference type="PROSITE" id="PS51198"/>
    </source>
</evidence>
<dbReference type="InterPro" id="IPR027785">
    <property type="entry name" value="UvrD-like_helicase_C"/>
</dbReference>